<feature type="region of interest" description="Disordered" evidence="6">
    <location>
        <begin position="1"/>
        <end position="24"/>
    </location>
</feature>
<evidence type="ECO:0000256" key="7">
    <source>
        <dbReference type="SAM" id="Phobius"/>
    </source>
</evidence>
<feature type="compositionally biased region" description="Polar residues" evidence="6">
    <location>
        <begin position="8"/>
        <end position="24"/>
    </location>
</feature>
<dbReference type="SMART" id="SM00028">
    <property type="entry name" value="TPR"/>
    <property type="match status" value="1"/>
</dbReference>
<dbReference type="InterPro" id="IPR051533">
    <property type="entry name" value="WaaL-like"/>
</dbReference>
<feature type="transmembrane region" description="Helical" evidence="7">
    <location>
        <begin position="430"/>
        <end position="448"/>
    </location>
</feature>
<feature type="transmembrane region" description="Helical" evidence="7">
    <location>
        <begin position="305"/>
        <end position="326"/>
    </location>
</feature>
<dbReference type="Pfam" id="PF04932">
    <property type="entry name" value="Wzy_C"/>
    <property type="match status" value="1"/>
</dbReference>
<dbReference type="InterPro" id="IPR021797">
    <property type="entry name" value="Wzy_C_2"/>
</dbReference>
<dbReference type="SUPFAM" id="SSF48452">
    <property type="entry name" value="TPR-like"/>
    <property type="match status" value="1"/>
</dbReference>
<feature type="transmembrane region" description="Helical" evidence="7">
    <location>
        <begin position="130"/>
        <end position="150"/>
    </location>
</feature>
<feature type="transmembrane region" description="Helical" evidence="7">
    <location>
        <begin position="43"/>
        <end position="60"/>
    </location>
</feature>
<dbReference type="Gene3D" id="1.25.40.10">
    <property type="entry name" value="Tetratricopeptide repeat domain"/>
    <property type="match status" value="1"/>
</dbReference>
<evidence type="ECO:0000256" key="2">
    <source>
        <dbReference type="ARBA" id="ARBA00022692"/>
    </source>
</evidence>
<feature type="domain" description="O-antigen ligase-related" evidence="8">
    <location>
        <begin position="260"/>
        <end position="414"/>
    </location>
</feature>
<feature type="transmembrane region" description="Helical" evidence="7">
    <location>
        <begin position="275"/>
        <end position="293"/>
    </location>
</feature>
<keyword evidence="5" id="KW-0802">TPR repeat</keyword>
<dbReference type="InterPro" id="IPR019734">
    <property type="entry name" value="TPR_rpt"/>
</dbReference>
<dbReference type="Proteomes" id="UP001501565">
    <property type="component" value="Unassembled WGS sequence"/>
</dbReference>
<organism evidence="11 12">
    <name type="scientific">Litoribacillus peritrichatus</name>
    <dbReference type="NCBI Taxonomy" id="718191"/>
    <lineage>
        <taxon>Bacteria</taxon>
        <taxon>Pseudomonadati</taxon>
        <taxon>Pseudomonadota</taxon>
        <taxon>Gammaproteobacteria</taxon>
        <taxon>Oceanospirillales</taxon>
        <taxon>Oceanospirillaceae</taxon>
        <taxon>Litoribacillus</taxon>
    </lineage>
</organism>
<evidence type="ECO:0000259" key="8">
    <source>
        <dbReference type="Pfam" id="PF04932"/>
    </source>
</evidence>
<feature type="transmembrane region" description="Helical" evidence="7">
    <location>
        <begin position="454"/>
        <end position="475"/>
    </location>
</feature>
<dbReference type="Pfam" id="PF15864">
    <property type="entry name" value="PglL_A"/>
    <property type="match status" value="1"/>
</dbReference>
<dbReference type="InterPro" id="IPR007016">
    <property type="entry name" value="O-antigen_ligase-rel_domated"/>
</dbReference>
<feature type="transmembrane region" description="Helical" evidence="7">
    <location>
        <begin position="399"/>
        <end position="423"/>
    </location>
</feature>
<keyword evidence="12" id="KW-1185">Reference proteome</keyword>
<protein>
    <submittedName>
        <fullName evidence="11">PglL family O-oligosaccharyltransferase</fullName>
    </submittedName>
</protein>
<feature type="transmembrane region" description="Helical" evidence="7">
    <location>
        <begin position="162"/>
        <end position="183"/>
    </location>
</feature>
<feature type="transmembrane region" description="Helical" evidence="7">
    <location>
        <begin position="487"/>
        <end position="508"/>
    </location>
</feature>
<dbReference type="InterPro" id="IPR031726">
    <property type="entry name" value="PglL_A"/>
</dbReference>
<evidence type="ECO:0000256" key="1">
    <source>
        <dbReference type="ARBA" id="ARBA00004141"/>
    </source>
</evidence>
<accession>A0ABP7MT39</accession>
<comment type="caution">
    <text evidence="11">The sequence shown here is derived from an EMBL/GenBank/DDBJ whole genome shotgun (WGS) entry which is preliminary data.</text>
</comment>
<dbReference type="PANTHER" id="PTHR37422:SF21">
    <property type="entry name" value="EXOQ-LIKE PROTEIN"/>
    <property type="match status" value="1"/>
</dbReference>
<evidence type="ECO:0000256" key="4">
    <source>
        <dbReference type="ARBA" id="ARBA00023136"/>
    </source>
</evidence>
<dbReference type="Pfam" id="PF11846">
    <property type="entry name" value="Wzy_C_2"/>
    <property type="match status" value="1"/>
</dbReference>
<dbReference type="RefSeq" id="WP_344799108.1">
    <property type="nucleotide sequence ID" value="NZ_BAABBN010000007.1"/>
</dbReference>
<feature type="domain" description="Virulence factor membrane-bound polymerase C-terminal" evidence="9">
    <location>
        <begin position="436"/>
        <end position="616"/>
    </location>
</feature>
<keyword evidence="2 7" id="KW-0812">Transmembrane</keyword>
<proteinExistence type="predicted"/>
<evidence type="ECO:0000259" key="9">
    <source>
        <dbReference type="Pfam" id="PF11846"/>
    </source>
</evidence>
<name>A0ABP7MT39_9GAMM</name>
<dbReference type="InterPro" id="IPR011990">
    <property type="entry name" value="TPR-like_helical_dom_sf"/>
</dbReference>
<evidence type="ECO:0000256" key="5">
    <source>
        <dbReference type="PROSITE-ProRule" id="PRU00339"/>
    </source>
</evidence>
<comment type="subcellular location">
    <subcellularLocation>
        <location evidence="1">Membrane</location>
        <topology evidence="1">Multi-pass membrane protein</topology>
    </subcellularLocation>
</comment>
<dbReference type="PROSITE" id="PS50005">
    <property type="entry name" value="TPR"/>
    <property type="match status" value="1"/>
</dbReference>
<evidence type="ECO:0000256" key="6">
    <source>
        <dbReference type="SAM" id="MobiDB-lite"/>
    </source>
</evidence>
<evidence type="ECO:0000313" key="12">
    <source>
        <dbReference type="Proteomes" id="UP001501565"/>
    </source>
</evidence>
<feature type="transmembrane region" description="Helical" evidence="7">
    <location>
        <begin position="246"/>
        <end position="269"/>
    </location>
</feature>
<sequence>MEEPAAPTEQSSTKHSPASNKSVDTLHAQTDSSAGLTANDSKLTLLAIAAFLLIGVHFNFSNTGGTGLEMPYNAFGWIFISLIIGLGLKHISDVKVWHSDNILRLISVIMIAICVPVLFQVSLITPQSTALASTRILGIFTGLLITLIAFQCFRSQDSWHRLLTIIAYAGLLEAILCLVQQFLPEIASLGVYKPEYGRPFGTFQQPNVSASFIATGLACSLFLTLNGSSTKTTTKTTTNEQKSKRTYSFGQLTLHTIIPFFCGFAILLLGSRTGVLSTLMVIVFTLPFIYQTFKNKTADTHFRKTVCLWFGSLIIGIAGATSTLLLSSESGRSLESIQTTHNRENIYTQAFDMISDKPLTGWGYGNFEYNFLHYYAKKHAQGDYQHAIVPNLDHPHNELLLWAVEGGTIPAALLIALMLWLIFRAIKQLGAPRGLMVLALILPLSIHANTEYPFYQSIGHWLVFCLLTAWLIWSTQQTKSSALKFDFFVRCFAWVTPFIAIPVMVLNLQAIHKVTQFHANKKTDFRYLSEVVHPSGIWKRFFFDVMTFRLIHGLKAKDPAQIKPYISWAEGFLLHTPRVNIYFNLANAYWAIGQQEQALEVLKTAAFLYPKNPKVHEALANTESVWIRIKNHQAQKSSP</sequence>
<keyword evidence="4 7" id="KW-0472">Membrane</keyword>
<evidence type="ECO:0000256" key="3">
    <source>
        <dbReference type="ARBA" id="ARBA00022989"/>
    </source>
</evidence>
<feature type="transmembrane region" description="Helical" evidence="7">
    <location>
        <begin position="103"/>
        <end position="124"/>
    </location>
</feature>
<dbReference type="PANTHER" id="PTHR37422">
    <property type="entry name" value="TEICHURONIC ACID BIOSYNTHESIS PROTEIN TUAE"/>
    <property type="match status" value="1"/>
</dbReference>
<feature type="transmembrane region" description="Helical" evidence="7">
    <location>
        <begin position="72"/>
        <end position="91"/>
    </location>
</feature>
<dbReference type="EMBL" id="BAABBN010000007">
    <property type="protein sequence ID" value="GAA3929347.1"/>
    <property type="molecule type" value="Genomic_DNA"/>
</dbReference>
<feature type="transmembrane region" description="Helical" evidence="7">
    <location>
        <begin position="203"/>
        <end position="225"/>
    </location>
</feature>
<feature type="domain" description="Protein glycosylation ligase" evidence="10">
    <location>
        <begin position="199"/>
        <end position="223"/>
    </location>
</feature>
<evidence type="ECO:0000259" key="10">
    <source>
        <dbReference type="Pfam" id="PF15864"/>
    </source>
</evidence>
<feature type="repeat" description="TPR" evidence="5">
    <location>
        <begin position="579"/>
        <end position="612"/>
    </location>
</feature>
<keyword evidence="3 7" id="KW-1133">Transmembrane helix</keyword>
<evidence type="ECO:0000313" key="11">
    <source>
        <dbReference type="EMBL" id="GAA3929347.1"/>
    </source>
</evidence>
<gene>
    <name evidence="11" type="ORF">GCM10022277_27350</name>
</gene>
<reference evidence="12" key="1">
    <citation type="journal article" date="2019" name="Int. J. Syst. Evol. Microbiol.">
        <title>The Global Catalogue of Microorganisms (GCM) 10K type strain sequencing project: providing services to taxonomists for standard genome sequencing and annotation.</title>
        <authorList>
            <consortium name="The Broad Institute Genomics Platform"/>
            <consortium name="The Broad Institute Genome Sequencing Center for Infectious Disease"/>
            <person name="Wu L."/>
            <person name="Ma J."/>
        </authorList>
    </citation>
    <scope>NUCLEOTIDE SEQUENCE [LARGE SCALE GENOMIC DNA]</scope>
    <source>
        <strain evidence="12">JCM 17551</strain>
    </source>
</reference>